<sequence length="159" mass="18456">MKKIKYLAFGISIVLLSFYLYKNFIYYSIPFNPIKEYASESKIDFFMTKNIPDGEGINTKCKDTNTCDLVLEYFSDLKLVPIKDKAAYEMFKYENSTFYTGMLTFNESDKILISDISIDSPNLLHISSSIDGFKSGYYKIVDSTFDYNYIYNLISETET</sequence>
<name>A0ABR8R9B3_9BACI</name>
<keyword evidence="3" id="KW-1185">Reference proteome</keyword>
<proteinExistence type="predicted"/>
<organism evidence="2 3">
    <name type="scientific">Psychrobacillus faecigallinarum</name>
    <dbReference type="NCBI Taxonomy" id="2762235"/>
    <lineage>
        <taxon>Bacteria</taxon>
        <taxon>Bacillati</taxon>
        <taxon>Bacillota</taxon>
        <taxon>Bacilli</taxon>
        <taxon>Bacillales</taxon>
        <taxon>Bacillaceae</taxon>
        <taxon>Psychrobacillus</taxon>
    </lineage>
</organism>
<evidence type="ECO:0000256" key="1">
    <source>
        <dbReference type="SAM" id="Phobius"/>
    </source>
</evidence>
<dbReference type="Proteomes" id="UP000640786">
    <property type="component" value="Unassembled WGS sequence"/>
</dbReference>
<dbReference type="RefSeq" id="WP_191697071.1">
    <property type="nucleotide sequence ID" value="NZ_JACSQO010000004.1"/>
</dbReference>
<accession>A0ABR8R9B3</accession>
<keyword evidence="1" id="KW-0812">Transmembrane</keyword>
<comment type="caution">
    <text evidence="2">The sequence shown here is derived from an EMBL/GenBank/DDBJ whole genome shotgun (WGS) entry which is preliminary data.</text>
</comment>
<protein>
    <recommendedName>
        <fullName evidence="4">Lipoprotein</fullName>
    </recommendedName>
</protein>
<evidence type="ECO:0000313" key="3">
    <source>
        <dbReference type="Proteomes" id="UP000640786"/>
    </source>
</evidence>
<dbReference type="EMBL" id="JACSQO010000004">
    <property type="protein sequence ID" value="MBD7944388.1"/>
    <property type="molecule type" value="Genomic_DNA"/>
</dbReference>
<gene>
    <name evidence="2" type="ORF">H9650_09705</name>
</gene>
<evidence type="ECO:0000313" key="2">
    <source>
        <dbReference type="EMBL" id="MBD7944388.1"/>
    </source>
</evidence>
<reference evidence="2 3" key="1">
    <citation type="submission" date="2020-08" db="EMBL/GenBank/DDBJ databases">
        <title>A Genomic Blueprint of the Chicken Gut Microbiome.</title>
        <authorList>
            <person name="Gilroy R."/>
            <person name="Ravi A."/>
            <person name="Getino M."/>
            <person name="Pursley I."/>
            <person name="Horton D.L."/>
            <person name="Alikhan N.-F."/>
            <person name="Baker D."/>
            <person name="Gharbi K."/>
            <person name="Hall N."/>
            <person name="Watson M."/>
            <person name="Adriaenssens E.M."/>
            <person name="Foster-Nyarko E."/>
            <person name="Jarju S."/>
            <person name="Secka A."/>
            <person name="Antonio M."/>
            <person name="Oren A."/>
            <person name="Chaudhuri R."/>
            <person name="La Ragione R.M."/>
            <person name="Hildebrand F."/>
            <person name="Pallen M.J."/>
        </authorList>
    </citation>
    <scope>NUCLEOTIDE SEQUENCE [LARGE SCALE GENOMIC DNA]</scope>
    <source>
        <strain evidence="2 3">Sa2BUA9</strain>
    </source>
</reference>
<keyword evidence="1" id="KW-1133">Transmembrane helix</keyword>
<feature type="transmembrane region" description="Helical" evidence="1">
    <location>
        <begin position="7"/>
        <end position="29"/>
    </location>
</feature>
<keyword evidence="1" id="KW-0472">Membrane</keyword>
<evidence type="ECO:0008006" key="4">
    <source>
        <dbReference type="Google" id="ProtNLM"/>
    </source>
</evidence>